<reference evidence="3 4" key="1">
    <citation type="submission" date="2014-05" db="EMBL/GenBank/DDBJ databases">
        <title>De novo Genome Sequence of Spirocheata sp.</title>
        <authorList>
            <person name="Shivani Y."/>
            <person name="Subhash Y."/>
            <person name="Tushar L."/>
            <person name="Sasikala C."/>
            <person name="Ramana C.V."/>
        </authorList>
    </citation>
    <scope>NUCLEOTIDE SEQUENCE [LARGE SCALE GENOMIC DNA]</scope>
    <source>
        <strain evidence="3 4">JC230</strain>
    </source>
</reference>
<dbReference type="PANTHER" id="PTHR30373:SF8">
    <property type="entry name" value="BLL7265 PROTEIN"/>
    <property type="match status" value="1"/>
</dbReference>
<dbReference type="AlphaFoldDB" id="A0A098QZV6"/>
<keyword evidence="1" id="KW-0472">Membrane</keyword>
<gene>
    <name evidence="3" type="ORF">DC28_07870</name>
</gene>
<sequence length="219" mass="24466">MASQVSKIVTEQDQQRIRDCVARMENTTSGEIVPMVVEQSDSYAAAKWRGVFILATAASLVFLLIWGPTRLWGGLGLLDLWAFPLVYLGSFALLTGLFELIPAFRRPWILTSEKNDAIAKATLTEFMTNGLGNTRDRTGIIIYISLMEKRVQIYADSGINTKVPQGTWEKPVQMIVSGIKERRFTDALIQALEYCGSVLAEHCPPRPDDTNELDDLIIK</sequence>
<dbReference type="Pfam" id="PF04536">
    <property type="entry name" value="TPM_phosphatase"/>
    <property type="match status" value="1"/>
</dbReference>
<dbReference type="OrthoDB" id="5825388at2"/>
<keyword evidence="4" id="KW-1185">Reference proteome</keyword>
<name>A0A098QZV6_9SPIO</name>
<feature type="domain" description="TPM" evidence="2">
    <location>
        <begin position="117"/>
        <end position="193"/>
    </location>
</feature>
<dbReference type="Gene3D" id="3.10.310.50">
    <property type="match status" value="1"/>
</dbReference>
<evidence type="ECO:0000259" key="2">
    <source>
        <dbReference type="Pfam" id="PF04536"/>
    </source>
</evidence>
<dbReference type="EMBL" id="JNUP01000063">
    <property type="protein sequence ID" value="KGE72022.1"/>
    <property type="molecule type" value="Genomic_DNA"/>
</dbReference>
<dbReference type="PANTHER" id="PTHR30373">
    <property type="entry name" value="UPF0603 PROTEIN YGCG"/>
    <property type="match status" value="1"/>
</dbReference>
<evidence type="ECO:0000256" key="1">
    <source>
        <dbReference type="SAM" id="Phobius"/>
    </source>
</evidence>
<feature type="transmembrane region" description="Helical" evidence="1">
    <location>
        <begin position="81"/>
        <end position="104"/>
    </location>
</feature>
<accession>A0A098QZV6</accession>
<organism evidence="3 4">
    <name type="scientific">Spirochaeta lutea</name>
    <dbReference type="NCBI Taxonomy" id="1480694"/>
    <lineage>
        <taxon>Bacteria</taxon>
        <taxon>Pseudomonadati</taxon>
        <taxon>Spirochaetota</taxon>
        <taxon>Spirochaetia</taxon>
        <taxon>Spirochaetales</taxon>
        <taxon>Spirochaetaceae</taxon>
        <taxon>Spirochaeta</taxon>
    </lineage>
</organism>
<evidence type="ECO:0000313" key="4">
    <source>
        <dbReference type="Proteomes" id="UP000029692"/>
    </source>
</evidence>
<protein>
    <recommendedName>
        <fullName evidence="2">TPM domain-containing protein</fullName>
    </recommendedName>
</protein>
<keyword evidence="1" id="KW-1133">Transmembrane helix</keyword>
<dbReference type="STRING" id="1480694.DC28_07870"/>
<dbReference type="RefSeq" id="WP_037547435.1">
    <property type="nucleotide sequence ID" value="NZ_JNUP01000063.1"/>
</dbReference>
<dbReference type="Proteomes" id="UP000029692">
    <property type="component" value="Unassembled WGS sequence"/>
</dbReference>
<evidence type="ECO:0000313" key="3">
    <source>
        <dbReference type="EMBL" id="KGE72022.1"/>
    </source>
</evidence>
<feature type="transmembrane region" description="Helical" evidence="1">
    <location>
        <begin position="50"/>
        <end position="69"/>
    </location>
</feature>
<proteinExistence type="predicted"/>
<dbReference type="eggNOG" id="COG3762">
    <property type="taxonomic scope" value="Bacteria"/>
</dbReference>
<dbReference type="InterPro" id="IPR007621">
    <property type="entry name" value="TPM_dom"/>
</dbReference>
<keyword evidence="1" id="KW-0812">Transmembrane</keyword>
<comment type="caution">
    <text evidence="3">The sequence shown here is derived from an EMBL/GenBank/DDBJ whole genome shotgun (WGS) entry which is preliminary data.</text>
</comment>